<dbReference type="EMBL" id="FMAF01000012">
    <property type="protein sequence ID" value="SCB40056.1"/>
    <property type="molecule type" value="Genomic_DNA"/>
</dbReference>
<feature type="domain" description="SLBB" evidence="16">
    <location>
        <begin position="293"/>
        <end position="392"/>
    </location>
</feature>
<dbReference type="Gene3D" id="3.30.1950.10">
    <property type="entry name" value="wza like domain"/>
    <property type="match status" value="1"/>
</dbReference>
<evidence type="ECO:0000256" key="9">
    <source>
        <dbReference type="ARBA" id="ARBA00023065"/>
    </source>
</evidence>
<evidence type="ECO:0000313" key="17">
    <source>
        <dbReference type="EMBL" id="SCB40056.1"/>
    </source>
</evidence>
<evidence type="ECO:0000256" key="8">
    <source>
        <dbReference type="ARBA" id="ARBA00023047"/>
    </source>
</evidence>
<keyword evidence="13" id="KW-0998">Cell outer membrane</keyword>
<dbReference type="InterPro" id="IPR049712">
    <property type="entry name" value="Poly_export"/>
</dbReference>
<feature type="domain" description="Polysaccharide export protein N-terminal" evidence="15">
    <location>
        <begin position="122"/>
        <end position="204"/>
    </location>
</feature>
<proteinExistence type="inferred from homology"/>
<dbReference type="InterPro" id="IPR003715">
    <property type="entry name" value="Poly_export_N"/>
</dbReference>
<protein>
    <submittedName>
        <fullName evidence="17">Polysaccharide export outer membrane protein</fullName>
    </submittedName>
</protein>
<evidence type="ECO:0000256" key="4">
    <source>
        <dbReference type="ARBA" id="ARBA00022452"/>
    </source>
</evidence>
<evidence type="ECO:0000313" key="18">
    <source>
        <dbReference type="Proteomes" id="UP000199205"/>
    </source>
</evidence>
<evidence type="ECO:0000256" key="12">
    <source>
        <dbReference type="ARBA" id="ARBA00023139"/>
    </source>
</evidence>
<evidence type="ECO:0000256" key="13">
    <source>
        <dbReference type="ARBA" id="ARBA00023237"/>
    </source>
</evidence>
<evidence type="ECO:0000259" key="15">
    <source>
        <dbReference type="Pfam" id="PF02563"/>
    </source>
</evidence>
<dbReference type="Pfam" id="PF22461">
    <property type="entry name" value="SLBB_2"/>
    <property type="match status" value="2"/>
</dbReference>
<keyword evidence="8" id="KW-0625">Polysaccharide transport</keyword>
<organism evidence="17 18">
    <name type="scientific">Rhizobium lusitanum</name>
    <dbReference type="NCBI Taxonomy" id="293958"/>
    <lineage>
        <taxon>Bacteria</taxon>
        <taxon>Pseudomonadati</taxon>
        <taxon>Pseudomonadota</taxon>
        <taxon>Alphaproteobacteria</taxon>
        <taxon>Hyphomicrobiales</taxon>
        <taxon>Rhizobiaceae</taxon>
        <taxon>Rhizobium/Agrobacterium group</taxon>
        <taxon>Rhizobium</taxon>
    </lineage>
</organism>
<dbReference type="PANTHER" id="PTHR33619">
    <property type="entry name" value="POLYSACCHARIDE EXPORT PROTEIN GFCE-RELATED"/>
    <property type="match status" value="1"/>
</dbReference>
<dbReference type="GO" id="GO:0046930">
    <property type="term" value="C:pore complex"/>
    <property type="evidence" value="ECO:0007669"/>
    <property type="project" value="UniProtKB-KW"/>
</dbReference>
<feature type="domain" description="SLBB" evidence="16">
    <location>
        <begin position="212"/>
        <end position="286"/>
    </location>
</feature>
<keyword evidence="11" id="KW-0472">Membrane</keyword>
<keyword evidence="7" id="KW-0732">Signal</keyword>
<evidence type="ECO:0000256" key="14">
    <source>
        <dbReference type="ARBA" id="ARBA00023288"/>
    </source>
</evidence>
<dbReference type="GO" id="GO:0015288">
    <property type="term" value="F:porin activity"/>
    <property type="evidence" value="ECO:0007669"/>
    <property type="project" value="UniProtKB-KW"/>
</dbReference>
<evidence type="ECO:0000256" key="5">
    <source>
        <dbReference type="ARBA" id="ARBA00022597"/>
    </source>
</evidence>
<keyword evidence="10" id="KW-0626">Porin</keyword>
<dbReference type="InterPro" id="IPR054765">
    <property type="entry name" value="SLBB_dom"/>
</dbReference>
<evidence type="ECO:0000256" key="2">
    <source>
        <dbReference type="ARBA" id="ARBA00009450"/>
    </source>
</evidence>
<sequence>MVIGCELDTLVNNQTVIIHYLLGSHIASRLMVDISAVPITSEGGSGMRKLAAILPLVVLSACARPSDGPSAGNIRNATMPHTNERIPVVPLANAPMGGQVVAPSYAPSDQGLARLRSGGFSDARLRPGDVIDVTVLDTGEDGLLSTTQSKSLNLGRFTVDSRGFVTMPYVGKQRVSDSTPEGLQSQIVTALKGSSVNPQAVVTVVDKPSSAVTVDGKVRTAGRFPLTARKERVLDVLALAGGASSAPSDTNVTLTRGSQRATAPLDRVLQDDKQNVRLLPGDQIFVDGTSQSFTALGAFKSVGEFPLEPGKTTLAQALARAGGLLDDRADSRNFYLFRNQKIYTQAAAPLAKGASVPTVVSIKPVIYGVNLKDVSNFVLMQQFKMQDGDTLYASNAGLVDAAKLLTVYQKSVPTAAAPQPGSSSAN</sequence>
<dbReference type="GO" id="GO:0009279">
    <property type="term" value="C:cell outer membrane"/>
    <property type="evidence" value="ECO:0007669"/>
    <property type="project" value="UniProtKB-SubCell"/>
</dbReference>
<keyword evidence="14" id="KW-0449">Lipoprotein</keyword>
<dbReference type="GO" id="GO:0015159">
    <property type="term" value="F:polysaccharide transmembrane transporter activity"/>
    <property type="evidence" value="ECO:0007669"/>
    <property type="project" value="InterPro"/>
</dbReference>
<evidence type="ECO:0000256" key="3">
    <source>
        <dbReference type="ARBA" id="ARBA00022448"/>
    </source>
</evidence>
<dbReference type="AlphaFoldDB" id="A0A1C3WJN1"/>
<evidence type="ECO:0000256" key="7">
    <source>
        <dbReference type="ARBA" id="ARBA00022729"/>
    </source>
</evidence>
<reference evidence="17 18" key="1">
    <citation type="submission" date="2016-08" db="EMBL/GenBank/DDBJ databases">
        <authorList>
            <person name="Seilhamer J.J."/>
        </authorList>
    </citation>
    <scope>NUCLEOTIDE SEQUENCE [LARGE SCALE GENOMIC DNA]</scope>
    <source>
        <strain evidence="17 18">P1-7</strain>
    </source>
</reference>
<keyword evidence="6" id="KW-0812">Transmembrane</keyword>
<evidence type="ECO:0000259" key="16">
    <source>
        <dbReference type="Pfam" id="PF22461"/>
    </source>
</evidence>
<keyword evidence="12" id="KW-0564">Palmitate</keyword>
<keyword evidence="5" id="KW-0762">Sugar transport</keyword>
<keyword evidence="3" id="KW-0813">Transport</keyword>
<dbReference type="GO" id="GO:0006811">
    <property type="term" value="P:monoatomic ion transport"/>
    <property type="evidence" value="ECO:0007669"/>
    <property type="project" value="UniProtKB-KW"/>
</dbReference>
<gene>
    <name evidence="17" type="ORF">GA0061101_112109</name>
</gene>
<keyword evidence="9" id="KW-0406">Ion transport</keyword>
<dbReference type="Proteomes" id="UP000199205">
    <property type="component" value="Unassembled WGS sequence"/>
</dbReference>
<accession>A0A1C3WJN1</accession>
<dbReference type="Pfam" id="PF02563">
    <property type="entry name" value="Poly_export"/>
    <property type="match status" value="1"/>
</dbReference>
<evidence type="ECO:0000256" key="6">
    <source>
        <dbReference type="ARBA" id="ARBA00022692"/>
    </source>
</evidence>
<name>A0A1C3WJN1_9HYPH</name>
<dbReference type="PANTHER" id="PTHR33619:SF3">
    <property type="entry name" value="POLYSACCHARIDE EXPORT PROTEIN GFCE-RELATED"/>
    <property type="match status" value="1"/>
</dbReference>
<evidence type="ECO:0000256" key="1">
    <source>
        <dbReference type="ARBA" id="ARBA00004571"/>
    </source>
</evidence>
<evidence type="ECO:0000256" key="10">
    <source>
        <dbReference type="ARBA" id="ARBA00023114"/>
    </source>
</evidence>
<dbReference type="Gene3D" id="3.10.560.10">
    <property type="entry name" value="Outer membrane lipoprotein wza domain like"/>
    <property type="match status" value="2"/>
</dbReference>
<comment type="subcellular location">
    <subcellularLocation>
        <location evidence="1">Cell outer membrane</location>
        <topology evidence="1">Multi-pass membrane protein</topology>
    </subcellularLocation>
</comment>
<keyword evidence="4" id="KW-1134">Transmembrane beta strand</keyword>
<evidence type="ECO:0000256" key="11">
    <source>
        <dbReference type="ARBA" id="ARBA00023136"/>
    </source>
</evidence>
<comment type="similarity">
    <text evidence="2">Belongs to the BexD/CtrA/VexA family.</text>
</comment>